<evidence type="ECO:0000256" key="1">
    <source>
        <dbReference type="SAM" id="SignalP"/>
    </source>
</evidence>
<sequence length="72" mass="8383">MYALRVLILVLALFTSTSSSFPTPLVNRESRALAPSVESWCIFYPEKCRMFRFAGTHKRDMVEDDLDYNPDY</sequence>
<accession>G0N9D3</accession>
<dbReference type="FunCoup" id="G0N9D3">
    <property type="interactions" value="1899"/>
</dbReference>
<protein>
    <submittedName>
        <fullName evidence="2">Uncharacterized protein</fullName>
    </submittedName>
</protein>
<evidence type="ECO:0000313" key="3">
    <source>
        <dbReference type="Proteomes" id="UP000008068"/>
    </source>
</evidence>
<feature type="chain" id="PRO_5003404878" evidence="1">
    <location>
        <begin position="20"/>
        <end position="72"/>
    </location>
</feature>
<name>G0N9D3_CAEBE</name>
<feature type="signal peptide" evidence="1">
    <location>
        <begin position="1"/>
        <end position="19"/>
    </location>
</feature>
<dbReference type="EMBL" id="GL379852">
    <property type="protein sequence ID" value="EGT55735.1"/>
    <property type="molecule type" value="Genomic_DNA"/>
</dbReference>
<dbReference type="Proteomes" id="UP000008068">
    <property type="component" value="Unassembled WGS sequence"/>
</dbReference>
<dbReference type="InParanoid" id="G0N9D3"/>
<organism evidence="3">
    <name type="scientific">Caenorhabditis brenneri</name>
    <name type="common">Nematode worm</name>
    <dbReference type="NCBI Taxonomy" id="135651"/>
    <lineage>
        <taxon>Eukaryota</taxon>
        <taxon>Metazoa</taxon>
        <taxon>Ecdysozoa</taxon>
        <taxon>Nematoda</taxon>
        <taxon>Chromadorea</taxon>
        <taxon>Rhabditida</taxon>
        <taxon>Rhabditina</taxon>
        <taxon>Rhabditomorpha</taxon>
        <taxon>Rhabditoidea</taxon>
        <taxon>Rhabditidae</taxon>
        <taxon>Peloderinae</taxon>
        <taxon>Caenorhabditis</taxon>
    </lineage>
</organism>
<evidence type="ECO:0000313" key="2">
    <source>
        <dbReference type="EMBL" id="EGT55735.1"/>
    </source>
</evidence>
<dbReference type="OMA" id="VESWCIF"/>
<dbReference type="OrthoDB" id="5842244at2759"/>
<dbReference type="eggNOG" id="ENOG502TJ1N">
    <property type="taxonomic scope" value="Eukaryota"/>
</dbReference>
<gene>
    <name evidence="2" type="ORF">CAEBREN_19672</name>
</gene>
<reference evidence="3" key="1">
    <citation type="submission" date="2011-07" db="EMBL/GenBank/DDBJ databases">
        <authorList>
            <consortium name="Caenorhabditis brenneri Sequencing and Analysis Consortium"/>
            <person name="Wilson R.K."/>
        </authorList>
    </citation>
    <scope>NUCLEOTIDE SEQUENCE [LARGE SCALE GENOMIC DNA]</scope>
    <source>
        <strain evidence="3">PB2801</strain>
    </source>
</reference>
<dbReference type="HOGENOM" id="CLU_2796319_0_0_1"/>
<keyword evidence="1" id="KW-0732">Signal</keyword>
<dbReference type="AlphaFoldDB" id="G0N9D3"/>
<proteinExistence type="predicted"/>
<keyword evidence="3" id="KW-1185">Reference proteome</keyword>